<dbReference type="EMBL" id="JEME01001009">
    <property type="protein sequence ID" value="KYG08355.1"/>
    <property type="molecule type" value="Genomic_DNA"/>
</dbReference>
<evidence type="ECO:0000313" key="4">
    <source>
        <dbReference type="Proteomes" id="UP000075502"/>
    </source>
</evidence>
<keyword evidence="2" id="KW-1133">Transmembrane helix</keyword>
<dbReference type="InterPro" id="IPR007690">
    <property type="entry name" value="T2SS_GspM"/>
</dbReference>
<dbReference type="GO" id="GO:0015627">
    <property type="term" value="C:type II protein secretion system complex"/>
    <property type="evidence" value="ECO:0007669"/>
    <property type="project" value="InterPro"/>
</dbReference>
<keyword evidence="2" id="KW-0472">Membrane</keyword>
<keyword evidence="2" id="KW-0812">Transmembrane</keyword>
<feature type="region of interest" description="Disordered" evidence="1">
    <location>
        <begin position="156"/>
        <end position="200"/>
    </location>
</feature>
<feature type="transmembrane region" description="Helical" evidence="2">
    <location>
        <begin position="20"/>
        <end position="41"/>
    </location>
</feature>
<evidence type="ECO:0000313" key="3">
    <source>
        <dbReference type="EMBL" id="KYG08355.1"/>
    </source>
</evidence>
<reference evidence="3 4" key="1">
    <citation type="submission" date="2014-02" db="EMBL/GenBank/DDBJ databases">
        <title>The small core and large imbalanced accessory genome model reveals a collaborative survival strategy of Sorangium cellulosum strains in nature.</title>
        <authorList>
            <person name="Han K."/>
            <person name="Peng R."/>
            <person name="Blom J."/>
            <person name="Li Y.-Z."/>
        </authorList>
    </citation>
    <scope>NUCLEOTIDE SEQUENCE [LARGE SCALE GENOMIC DNA]</scope>
    <source>
        <strain evidence="3 4">So0007-03</strain>
    </source>
</reference>
<protein>
    <recommendedName>
        <fullName evidence="5">General secretion pathway protein GspM</fullName>
    </recommendedName>
</protein>
<dbReference type="AlphaFoldDB" id="A0A150TUH4"/>
<proteinExistence type="predicted"/>
<dbReference type="Pfam" id="PF04612">
    <property type="entry name" value="T2SSM"/>
    <property type="match status" value="1"/>
</dbReference>
<sequence>MTLRERLDKLEPRERRLLTLLVGFLGVLVFLAVPIGLASVASGRRAENQEVRDLLQQIYEASGKVSERKAQKDALLARYARPAPALAGFIEDAAKQQGLTAAESQDRPDVPHGKKYTERVTVVKMHRIGMLGLAKMLERIETSGHPVAVTKLNIKPRAGEPDSYEVELGVSAFDRKGDPQPASPAPSAPPAAEEQEEQEP</sequence>
<name>A0A150TUH4_SORCE</name>
<evidence type="ECO:0000256" key="2">
    <source>
        <dbReference type="SAM" id="Phobius"/>
    </source>
</evidence>
<comment type="caution">
    <text evidence="3">The sequence shown here is derived from an EMBL/GenBank/DDBJ whole genome shotgun (WGS) entry which is preliminary data.</text>
</comment>
<dbReference type="GO" id="GO:0015628">
    <property type="term" value="P:protein secretion by the type II secretion system"/>
    <property type="evidence" value="ECO:0007669"/>
    <property type="project" value="InterPro"/>
</dbReference>
<organism evidence="3 4">
    <name type="scientific">Sorangium cellulosum</name>
    <name type="common">Polyangium cellulosum</name>
    <dbReference type="NCBI Taxonomy" id="56"/>
    <lineage>
        <taxon>Bacteria</taxon>
        <taxon>Pseudomonadati</taxon>
        <taxon>Myxococcota</taxon>
        <taxon>Polyangia</taxon>
        <taxon>Polyangiales</taxon>
        <taxon>Polyangiaceae</taxon>
        <taxon>Sorangium</taxon>
    </lineage>
</organism>
<evidence type="ECO:0008006" key="5">
    <source>
        <dbReference type="Google" id="ProtNLM"/>
    </source>
</evidence>
<dbReference type="Proteomes" id="UP000075502">
    <property type="component" value="Unassembled WGS sequence"/>
</dbReference>
<accession>A0A150TUH4</accession>
<gene>
    <name evidence="3" type="ORF">BE21_24120</name>
</gene>
<evidence type="ECO:0000256" key="1">
    <source>
        <dbReference type="SAM" id="MobiDB-lite"/>
    </source>
</evidence>